<dbReference type="GO" id="GO:0006261">
    <property type="term" value="P:DNA-templated DNA replication"/>
    <property type="evidence" value="ECO:0007669"/>
    <property type="project" value="TreeGrafter"/>
</dbReference>
<keyword evidence="1" id="KW-0853">WD repeat</keyword>
<organism evidence="3 4">
    <name type="scientific">Plasmodium cynomolgi (strain B)</name>
    <dbReference type="NCBI Taxonomy" id="1120755"/>
    <lineage>
        <taxon>Eukaryota</taxon>
        <taxon>Sar</taxon>
        <taxon>Alveolata</taxon>
        <taxon>Apicomplexa</taxon>
        <taxon>Aconoidasida</taxon>
        <taxon>Haemosporida</taxon>
        <taxon>Plasmodiidae</taxon>
        <taxon>Plasmodium</taxon>
        <taxon>Plasmodium (Plasmodium)</taxon>
    </lineage>
</organism>
<dbReference type="PANTHER" id="PTHR18763">
    <property type="entry name" value="WD-REPEAT PROTEIN 18"/>
    <property type="match status" value="1"/>
</dbReference>
<dbReference type="GeneID" id="14695515"/>
<dbReference type="GO" id="GO:0005656">
    <property type="term" value="C:nuclear pre-replicative complex"/>
    <property type="evidence" value="ECO:0007669"/>
    <property type="project" value="TreeGrafter"/>
</dbReference>
<dbReference type="InterPro" id="IPR036322">
    <property type="entry name" value="WD40_repeat_dom_sf"/>
</dbReference>
<dbReference type="VEuPathDB" id="PlasmoDB:PCYB_145610"/>
<dbReference type="SMART" id="SM00320">
    <property type="entry name" value="WD40"/>
    <property type="match status" value="4"/>
</dbReference>
<dbReference type="InterPro" id="IPR045227">
    <property type="entry name" value="WDR18/Ipi3/RID3"/>
</dbReference>
<reference evidence="3 4" key="1">
    <citation type="journal article" date="2012" name="Nat. Genet.">
        <title>Plasmodium cynomolgi genome sequences provide insight into Plasmodium vivax and the monkey malaria clade.</title>
        <authorList>
            <person name="Tachibana S."/>
            <person name="Sullivan S.A."/>
            <person name="Kawai S."/>
            <person name="Nakamura S."/>
            <person name="Kim H.R."/>
            <person name="Goto N."/>
            <person name="Arisue N."/>
            <person name="Palacpac N.M.Q."/>
            <person name="Honma H."/>
            <person name="Yagi M."/>
            <person name="Tougan T."/>
            <person name="Katakai Y."/>
            <person name="Kaneko O."/>
            <person name="Mita T."/>
            <person name="Kita K."/>
            <person name="Yasutomi Y."/>
            <person name="Sutton P.L."/>
            <person name="Shakhbatyan R."/>
            <person name="Horii T."/>
            <person name="Yasunaga T."/>
            <person name="Barnwell J.W."/>
            <person name="Escalante A.A."/>
            <person name="Carlton J.M."/>
            <person name="Tanabe K."/>
        </authorList>
    </citation>
    <scope>NUCLEOTIDE SEQUENCE [LARGE SCALE GENOMIC DNA]</scope>
    <source>
        <strain evidence="3 4">B</strain>
    </source>
</reference>
<dbReference type="GO" id="GO:0006364">
    <property type="term" value="P:rRNA processing"/>
    <property type="evidence" value="ECO:0007669"/>
    <property type="project" value="TreeGrafter"/>
</dbReference>
<dbReference type="PhylomeDB" id="K6UN38"/>
<dbReference type="PANTHER" id="PTHR18763:SF0">
    <property type="entry name" value="WD REPEAT-CONTAINING PROTEIN 18"/>
    <property type="match status" value="1"/>
</dbReference>
<dbReference type="RefSeq" id="XP_004225080.1">
    <property type="nucleotide sequence ID" value="XM_004225032.1"/>
</dbReference>
<dbReference type="Gene3D" id="2.130.10.10">
    <property type="entry name" value="YVTN repeat-like/Quinoprotein amine dehydrogenase"/>
    <property type="match status" value="1"/>
</dbReference>
<dbReference type="EMBL" id="DF157106">
    <property type="protein sequence ID" value="GAB69133.1"/>
    <property type="molecule type" value="Genomic_DNA"/>
</dbReference>
<keyword evidence="4" id="KW-1185">Reference proteome</keyword>
<dbReference type="AlphaFoldDB" id="K6UN38"/>
<dbReference type="OMA" id="ERCENKF"/>
<evidence type="ECO:0000256" key="1">
    <source>
        <dbReference type="ARBA" id="ARBA00022574"/>
    </source>
</evidence>
<evidence type="ECO:0000256" key="2">
    <source>
        <dbReference type="ARBA" id="ARBA00022737"/>
    </source>
</evidence>
<evidence type="ECO:0000313" key="3">
    <source>
        <dbReference type="EMBL" id="GAB69133.1"/>
    </source>
</evidence>
<protein>
    <submittedName>
        <fullName evidence="3">Uncharacterized protein</fullName>
    </submittedName>
</protein>
<accession>K6UN38</accession>
<name>K6UN38_PLACD</name>
<proteinExistence type="predicted"/>
<dbReference type="eggNOG" id="ENOG502TNDZ">
    <property type="taxonomic scope" value="Eukaryota"/>
</dbReference>
<dbReference type="InterPro" id="IPR001680">
    <property type="entry name" value="WD40_rpt"/>
</dbReference>
<dbReference type="KEGG" id="pcy:PCYB_145610"/>
<dbReference type="SUPFAM" id="SSF50978">
    <property type="entry name" value="WD40 repeat-like"/>
    <property type="match status" value="1"/>
</dbReference>
<feature type="non-terminal residue" evidence="3">
    <location>
        <position position="435"/>
    </location>
</feature>
<dbReference type="Proteomes" id="UP000006319">
    <property type="component" value="Chromosome 14"/>
</dbReference>
<dbReference type="InterPro" id="IPR015943">
    <property type="entry name" value="WD40/YVTN_repeat-like_dom_sf"/>
</dbReference>
<gene>
    <name evidence="3" type="ORF">PCYB_145610</name>
</gene>
<dbReference type="GO" id="GO:0120330">
    <property type="term" value="C:rixosome complex"/>
    <property type="evidence" value="ECO:0007669"/>
    <property type="project" value="TreeGrafter"/>
</dbReference>
<evidence type="ECO:0000313" key="4">
    <source>
        <dbReference type="Proteomes" id="UP000006319"/>
    </source>
</evidence>
<dbReference type="OrthoDB" id="756370at2759"/>
<keyword evidence="2" id="KW-0677">Repeat</keyword>
<sequence length="435" mass="49642">MEQMKILALYDNHDIVLLNAENERCENKFEAPVKDTEKKICQLGNGSFLLLSVNKKVVSKYVCTKSTPISTKHMRVQLNVIRLTNNEKIIIGGDKLGNVYVWSALSGLLINSFQAHYGIIKDIIIDQIANVLYTYSDDNVVHVYNLPDLFIKKKITPLLRYQHSINATITQILSVTPNMYGSYYSLVTLTSNGTLHVWGLKSKEPTHILKTHSENCTYICTNDPFNTHMYLCRGNKIFRIPFSQFDQREAGSSPQMSQEGYLEERRMEEKLFVYGDYVEVKNGENNNADQLQRSTSQKCDLKVNFQTCTTFVGHKSQVIKCHVNNKRENMVSLARDGIKIWDLFNCYAVKTLKYGENIIDFFVPLASNQCMHASSYFLEFPHLLLECEDDVKVHNVDYVDHVTPDVCSGNSYSGSLVDRDENLLLQMGAMFAGLE</sequence>